<reference evidence="10 11" key="1">
    <citation type="submission" date="2019-02" db="EMBL/GenBank/DDBJ databases">
        <title>Deep-cultivation of Planctomycetes and their phenomic and genomic characterization uncovers novel biology.</title>
        <authorList>
            <person name="Wiegand S."/>
            <person name="Jogler M."/>
            <person name="Boedeker C."/>
            <person name="Pinto D."/>
            <person name="Vollmers J."/>
            <person name="Rivas-Marin E."/>
            <person name="Kohn T."/>
            <person name="Peeters S.H."/>
            <person name="Heuer A."/>
            <person name="Rast P."/>
            <person name="Oberbeckmann S."/>
            <person name="Bunk B."/>
            <person name="Jeske O."/>
            <person name="Meyerdierks A."/>
            <person name="Storesund J.E."/>
            <person name="Kallscheuer N."/>
            <person name="Luecker S."/>
            <person name="Lage O.M."/>
            <person name="Pohl T."/>
            <person name="Merkel B.J."/>
            <person name="Hornburger P."/>
            <person name="Mueller R.-W."/>
            <person name="Bruemmer F."/>
            <person name="Labrenz M."/>
            <person name="Spormann A.M."/>
            <person name="Op Den Camp H."/>
            <person name="Overmann J."/>
            <person name="Amann R."/>
            <person name="Jetten M.S.M."/>
            <person name="Mascher T."/>
            <person name="Medema M.H."/>
            <person name="Devos D.P."/>
            <person name="Kaster A.-K."/>
            <person name="Ovreas L."/>
            <person name="Rohde M."/>
            <person name="Galperin M.Y."/>
            <person name="Jogler C."/>
        </authorList>
    </citation>
    <scope>NUCLEOTIDE SEQUENCE [LARGE SCALE GENOMIC DNA]</scope>
    <source>
        <strain evidence="10 11">Poly51</strain>
    </source>
</reference>
<evidence type="ECO:0000313" key="10">
    <source>
        <dbReference type="EMBL" id="TWU58472.1"/>
    </source>
</evidence>
<dbReference type="EC" id="3.6.1.31" evidence="8"/>
<comment type="similarity">
    <text evidence="8">Belongs to the PRA-PH family.</text>
</comment>
<dbReference type="GO" id="GO:0005737">
    <property type="term" value="C:cytoplasm"/>
    <property type="evidence" value="ECO:0007669"/>
    <property type="project" value="UniProtKB-SubCell"/>
</dbReference>
<protein>
    <recommendedName>
        <fullName evidence="8">Phosphoribosyl-ATP pyrophosphatase</fullName>
        <shortName evidence="8">PRA-PH</shortName>
        <ecNumber evidence="8">3.6.1.31</ecNumber>
    </recommendedName>
</protein>
<dbReference type="Proteomes" id="UP000318288">
    <property type="component" value="Unassembled WGS sequence"/>
</dbReference>
<evidence type="ECO:0000256" key="1">
    <source>
        <dbReference type="ARBA" id="ARBA00001460"/>
    </source>
</evidence>
<dbReference type="PANTHER" id="PTHR42945">
    <property type="entry name" value="HISTIDINE BIOSYNTHESIS BIFUNCTIONAL PROTEIN"/>
    <property type="match status" value="1"/>
</dbReference>
<dbReference type="RefSeq" id="WP_146455392.1">
    <property type="nucleotide sequence ID" value="NZ_SJPW01000002.1"/>
</dbReference>
<evidence type="ECO:0000256" key="3">
    <source>
        <dbReference type="ARBA" id="ARBA00022605"/>
    </source>
</evidence>
<comment type="subcellular location">
    <subcellularLocation>
        <location evidence="8">Cytoplasm</location>
    </subcellularLocation>
</comment>
<evidence type="ECO:0000256" key="6">
    <source>
        <dbReference type="ARBA" id="ARBA00022840"/>
    </source>
</evidence>
<proteinExistence type="inferred from homology"/>
<evidence type="ECO:0000256" key="5">
    <source>
        <dbReference type="ARBA" id="ARBA00022801"/>
    </source>
</evidence>
<dbReference type="HAMAP" id="MF_01020">
    <property type="entry name" value="HisE"/>
    <property type="match status" value="1"/>
</dbReference>
<accession>A0A5C6FCM4</accession>
<dbReference type="Pfam" id="PF01503">
    <property type="entry name" value="PRA-PH"/>
    <property type="match status" value="1"/>
</dbReference>
<gene>
    <name evidence="8 10" type="primary">hisE</name>
    <name evidence="10" type="ORF">Poly51_12500</name>
</gene>
<dbReference type="SUPFAM" id="SSF101386">
    <property type="entry name" value="all-alpha NTP pyrophosphatases"/>
    <property type="match status" value="1"/>
</dbReference>
<organism evidence="10 11">
    <name type="scientific">Rubripirellula tenax</name>
    <dbReference type="NCBI Taxonomy" id="2528015"/>
    <lineage>
        <taxon>Bacteria</taxon>
        <taxon>Pseudomonadati</taxon>
        <taxon>Planctomycetota</taxon>
        <taxon>Planctomycetia</taxon>
        <taxon>Pirellulales</taxon>
        <taxon>Pirellulaceae</taxon>
        <taxon>Rubripirellula</taxon>
    </lineage>
</organism>
<keyword evidence="8" id="KW-0963">Cytoplasm</keyword>
<comment type="caution">
    <text evidence="10">The sequence shown here is derived from an EMBL/GenBank/DDBJ whole genome shotgun (WGS) entry which is preliminary data.</text>
</comment>
<dbReference type="GO" id="GO:0000105">
    <property type="term" value="P:L-histidine biosynthetic process"/>
    <property type="evidence" value="ECO:0007669"/>
    <property type="project" value="UniProtKB-UniRule"/>
</dbReference>
<comment type="pathway">
    <text evidence="2 8">Amino-acid biosynthesis; L-histidine biosynthesis; L-histidine from 5-phospho-alpha-D-ribose 1-diphosphate: step 2/9.</text>
</comment>
<dbReference type="AlphaFoldDB" id="A0A5C6FCM4"/>
<dbReference type="OrthoDB" id="9814738at2"/>
<keyword evidence="5 8" id="KW-0378">Hydrolase</keyword>
<dbReference type="NCBIfam" id="TIGR03188">
    <property type="entry name" value="histidine_hisI"/>
    <property type="match status" value="1"/>
</dbReference>
<keyword evidence="11" id="KW-1185">Reference proteome</keyword>
<feature type="region of interest" description="Disordered" evidence="9">
    <location>
        <begin position="102"/>
        <end position="122"/>
    </location>
</feature>
<evidence type="ECO:0000256" key="2">
    <source>
        <dbReference type="ARBA" id="ARBA00005204"/>
    </source>
</evidence>
<evidence type="ECO:0000256" key="9">
    <source>
        <dbReference type="SAM" id="MobiDB-lite"/>
    </source>
</evidence>
<dbReference type="PANTHER" id="PTHR42945:SF1">
    <property type="entry name" value="HISTIDINE BIOSYNTHESIS BIFUNCTIONAL PROTEIN HIS7"/>
    <property type="match status" value="1"/>
</dbReference>
<dbReference type="GO" id="GO:0005524">
    <property type="term" value="F:ATP binding"/>
    <property type="evidence" value="ECO:0007669"/>
    <property type="project" value="UniProtKB-KW"/>
</dbReference>
<evidence type="ECO:0000256" key="7">
    <source>
        <dbReference type="ARBA" id="ARBA00023102"/>
    </source>
</evidence>
<evidence type="ECO:0000256" key="4">
    <source>
        <dbReference type="ARBA" id="ARBA00022741"/>
    </source>
</evidence>
<sequence>MSSPPNPHPLDPLVRLMETLAERSQTRPAGSYTTKLLDGGPAKIGGKIREEADEMIEAADEAGDEGRAHFVYEAGDLIYHAMVLMAWRGVDVGEVAAELARREGTSGLVEKANRPANNHETT</sequence>
<evidence type="ECO:0000256" key="8">
    <source>
        <dbReference type="HAMAP-Rule" id="MF_01020"/>
    </source>
</evidence>
<dbReference type="CDD" id="cd11534">
    <property type="entry name" value="NTP-PPase_HisIE_like"/>
    <property type="match status" value="1"/>
</dbReference>
<dbReference type="GO" id="GO:0004636">
    <property type="term" value="F:phosphoribosyl-ATP diphosphatase activity"/>
    <property type="evidence" value="ECO:0007669"/>
    <property type="project" value="UniProtKB-UniRule"/>
</dbReference>
<dbReference type="UniPathway" id="UPA00031">
    <property type="reaction ID" value="UER00007"/>
</dbReference>
<dbReference type="InterPro" id="IPR021130">
    <property type="entry name" value="PRib-ATP_PPHydrolase-like"/>
</dbReference>
<dbReference type="EMBL" id="SJPW01000002">
    <property type="protein sequence ID" value="TWU58472.1"/>
    <property type="molecule type" value="Genomic_DNA"/>
</dbReference>
<name>A0A5C6FCM4_9BACT</name>
<feature type="region of interest" description="Disordered" evidence="9">
    <location>
        <begin position="23"/>
        <end position="44"/>
    </location>
</feature>
<evidence type="ECO:0000313" key="11">
    <source>
        <dbReference type="Proteomes" id="UP000318288"/>
    </source>
</evidence>
<dbReference type="InterPro" id="IPR008179">
    <property type="entry name" value="HisE"/>
</dbReference>
<keyword evidence="4 8" id="KW-0547">Nucleotide-binding</keyword>
<dbReference type="Gene3D" id="1.10.287.1080">
    <property type="entry name" value="MazG-like"/>
    <property type="match status" value="1"/>
</dbReference>
<keyword evidence="7 8" id="KW-0368">Histidine biosynthesis</keyword>
<keyword evidence="3 8" id="KW-0028">Amino-acid biosynthesis</keyword>
<keyword evidence="6 8" id="KW-0067">ATP-binding</keyword>
<comment type="catalytic activity">
    <reaction evidence="1 8">
        <text>1-(5-phospho-beta-D-ribosyl)-ATP + H2O = 1-(5-phospho-beta-D-ribosyl)-5'-AMP + diphosphate + H(+)</text>
        <dbReference type="Rhea" id="RHEA:22828"/>
        <dbReference type="ChEBI" id="CHEBI:15377"/>
        <dbReference type="ChEBI" id="CHEBI:15378"/>
        <dbReference type="ChEBI" id="CHEBI:33019"/>
        <dbReference type="ChEBI" id="CHEBI:59457"/>
        <dbReference type="ChEBI" id="CHEBI:73183"/>
        <dbReference type="EC" id="3.6.1.31"/>
    </reaction>
</comment>